<keyword evidence="2 3" id="KW-0040">ANK repeat</keyword>
<evidence type="ECO:0000313" key="4">
    <source>
        <dbReference type="EnsemblMetazoa" id="XP_003424352"/>
    </source>
</evidence>
<feature type="repeat" description="ANK" evidence="3">
    <location>
        <begin position="440"/>
        <end position="472"/>
    </location>
</feature>
<evidence type="ECO:0000313" key="5">
    <source>
        <dbReference type="Proteomes" id="UP000002358"/>
    </source>
</evidence>
<sequence length="631" mass="71335">MASEEAIEDLLRSFHAMALDPYDASHVRNYDRMLHGALLEIFLKNFRALVGDQLKSEIKNILDQEVIVSSFFKDQFERLPIMWIAILGCYRKSAQLLVRTKIGNIHELFPLPATYYAHVELNPGSTILHAQLQLYPSWWSDCFVRQLVVEGADVHAQDDLGRAPLHYAMRSGRTSDIIKVFLDKRVNLNVTDYQRETPLLLAIDNVRADDRVLPLLLQYGADVLAQDERGYNVLHRIAETTKRDPQRAADLARVLMDKGASLVDTTVTYRDTPLHLAIKMKDVNLELIQAFLERGADVNIANRSRLPPLHLAVGCNQAEKLVKLLLQYGADVTAKGAKSFNLLHQLAIASREHVDLAKFLIGQGVSVFDIDDEYQCQPIHLAAFQGKYDLVKLFLDLGVDVNVTAAEGIFPLWLAAESNATDVLIILLQNRADYEKKTANGRTALHKACRAHHAESIKLFLSIGANIFAEDNEGATPFAVMMDDAEGDLNTRLIVLKELALRKVLLSIDRLKDESIINNNPEMLENFQNCIAQLNAMRNTSRILFTLLTKSHRKLALLMRNADFVAEYGRVDLGPFPMYAKEIILAFERAECHHLKMLEQEEVIDEAFYQTLPHVLTRKLIGYIFNEVVCC</sequence>
<dbReference type="Pfam" id="PF00023">
    <property type="entry name" value="Ank"/>
    <property type="match status" value="1"/>
</dbReference>
<protein>
    <submittedName>
        <fullName evidence="4">Uncharacterized protein</fullName>
    </submittedName>
</protein>
<evidence type="ECO:0000256" key="1">
    <source>
        <dbReference type="ARBA" id="ARBA00022737"/>
    </source>
</evidence>
<dbReference type="OrthoDB" id="439236at2759"/>
<dbReference type="PANTHER" id="PTHR24198:SF165">
    <property type="entry name" value="ANKYRIN REPEAT-CONTAINING PROTEIN-RELATED"/>
    <property type="match status" value="1"/>
</dbReference>
<dbReference type="InterPro" id="IPR036770">
    <property type="entry name" value="Ankyrin_rpt-contain_sf"/>
</dbReference>
<feature type="repeat" description="ANK" evidence="3">
    <location>
        <begin position="160"/>
        <end position="193"/>
    </location>
</feature>
<dbReference type="SMART" id="SM00248">
    <property type="entry name" value="ANK"/>
    <property type="match status" value="10"/>
</dbReference>
<name>A0A7M7GC82_NASVI</name>
<keyword evidence="1" id="KW-0677">Repeat</keyword>
<evidence type="ECO:0000256" key="2">
    <source>
        <dbReference type="ARBA" id="ARBA00023043"/>
    </source>
</evidence>
<dbReference type="PROSITE" id="PS50088">
    <property type="entry name" value="ANK_REPEAT"/>
    <property type="match status" value="6"/>
</dbReference>
<organism evidence="4 5">
    <name type="scientific">Nasonia vitripennis</name>
    <name type="common">Parasitic wasp</name>
    <dbReference type="NCBI Taxonomy" id="7425"/>
    <lineage>
        <taxon>Eukaryota</taxon>
        <taxon>Metazoa</taxon>
        <taxon>Ecdysozoa</taxon>
        <taxon>Arthropoda</taxon>
        <taxon>Hexapoda</taxon>
        <taxon>Insecta</taxon>
        <taxon>Pterygota</taxon>
        <taxon>Neoptera</taxon>
        <taxon>Endopterygota</taxon>
        <taxon>Hymenoptera</taxon>
        <taxon>Apocrita</taxon>
        <taxon>Proctotrupomorpha</taxon>
        <taxon>Chalcidoidea</taxon>
        <taxon>Pteromalidae</taxon>
        <taxon>Pteromalinae</taxon>
        <taxon>Nasonia</taxon>
    </lineage>
</organism>
<dbReference type="PANTHER" id="PTHR24198">
    <property type="entry name" value="ANKYRIN REPEAT AND PROTEIN KINASE DOMAIN-CONTAINING PROTEIN"/>
    <property type="match status" value="1"/>
</dbReference>
<evidence type="ECO:0000256" key="3">
    <source>
        <dbReference type="PROSITE-ProRule" id="PRU00023"/>
    </source>
</evidence>
<dbReference type="KEGG" id="nvi:100678460"/>
<dbReference type="Pfam" id="PF12796">
    <property type="entry name" value="Ank_2"/>
    <property type="match status" value="3"/>
</dbReference>
<dbReference type="Proteomes" id="UP000002358">
    <property type="component" value="Chromosome 3"/>
</dbReference>
<dbReference type="SUPFAM" id="SSF48403">
    <property type="entry name" value="Ankyrin repeat"/>
    <property type="match status" value="1"/>
</dbReference>
<dbReference type="EnsemblMetazoa" id="XM_003424304">
    <property type="protein sequence ID" value="XP_003424352"/>
    <property type="gene ID" value="LOC100678460"/>
</dbReference>
<feature type="repeat" description="ANK" evidence="3">
    <location>
        <begin position="378"/>
        <end position="406"/>
    </location>
</feature>
<dbReference type="InParanoid" id="A0A7M7GC82"/>
<dbReference type="AlphaFoldDB" id="A0A7M7GC82"/>
<dbReference type="SMR" id="A0A7M7GC82"/>
<gene>
    <name evidence="4" type="primary">100678460</name>
</gene>
<reference evidence="4" key="1">
    <citation type="submission" date="2021-01" db="UniProtKB">
        <authorList>
            <consortium name="EnsemblMetazoa"/>
        </authorList>
    </citation>
    <scope>IDENTIFICATION</scope>
</reference>
<feature type="repeat" description="ANK" evidence="3">
    <location>
        <begin position="194"/>
        <end position="228"/>
    </location>
</feature>
<proteinExistence type="predicted"/>
<accession>A0A7M7GC82</accession>
<keyword evidence="5" id="KW-1185">Reference proteome</keyword>
<dbReference type="InterPro" id="IPR002110">
    <property type="entry name" value="Ankyrin_rpt"/>
</dbReference>
<feature type="repeat" description="ANK" evidence="3">
    <location>
        <begin position="304"/>
        <end position="337"/>
    </location>
</feature>
<dbReference type="PROSITE" id="PS50297">
    <property type="entry name" value="ANK_REP_REGION"/>
    <property type="match status" value="6"/>
</dbReference>
<dbReference type="Gene3D" id="1.25.40.20">
    <property type="entry name" value="Ankyrin repeat-containing domain"/>
    <property type="match status" value="4"/>
</dbReference>
<dbReference type="PRINTS" id="PR01415">
    <property type="entry name" value="ANKYRIN"/>
</dbReference>
<feature type="repeat" description="ANK" evidence="3">
    <location>
        <begin position="269"/>
        <end position="303"/>
    </location>
</feature>